<evidence type="ECO:0000313" key="1">
    <source>
        <dbReference type="EMBL" id="MBD2844902.1"/>
    </source>
</evidence>
<dbReference type="GO" id="GO:0008233">
    <property type="term" value="F:peptidase activity"/>
    <property type="evidence" value="ECO:0007669"/>
    <property type="project" value="UniProtKB-KW"/>
</dbReference>
<keyword evidence="1" id="KW-0645">Protease</keyword>
<dbReference type="InterPro" id="IPR023430">
    <property type="entry name" value="Pept_HybD-like_dom_sf"/>
</dbReference>
<reference evidence="1" key="1">
    <citation type="submission" date="2020-09" db="EMBL/GenBank/DDBJ databases">
        <title>A novel bacterium of genus Paenibacillus, isolated from South China Sea.</title>
        <authorList>
            <person name="Huang H."/>
            <person name="Mo K."/>
            <person name="Hu Y."/>
        </authorList>
    </citation>
    <scope>NUCLEOTIDE SEQUENCE</scope>
    <source>
        <strain evidence="1">IB182496</strain>
    </source>
</reference>
<organism evidence="1 2">
    <name type="scientific">Paenibacillus sabuli</name>
    <dbReference type="NCBI Taxonomy" id="2772509"/>
    <lineage>
        <taxon>Bacteria</taxon>
        <taxon>Bacillati</taxon>
        <taxon>Bacillota</taxon>
        <taxon>Bacilli</taxon>
        <taxon>Bacillales</taxon>
        <taxon>Paenibacillaceae</taxon>
        <taxon>Paenibacillus</taxon>
    </lineage>
</organism>
<name>A0A927BQI9_9BACL</name>
<dbReference type="InterPro" id="IPR009665">
    <property type="entry name" value="YyaC"/>
</dbReference>
<keyword evidence="1" id="KW-0378">Hydrolase</keyword>
<keyword evidence="2" id="KW-1185">Reference proteome</keyword>
<dbReference type="EMBL" id="JACXIZ010000013">
    <property type="protein sequence ID" value="MBD2844902.1"/>
    <property type="molecule type" value="Genomic_DNA"/>
</dbReference>
<evidence type="ECO:0000313" key="2">
    <source>
        <dbReference type="Proteomes" id="UP000621560"/>
    </source>
</evidence>
<sequence length="204" mass="21730">MDIRPWLRPALSGKELVRHDALQQRRTDEQGLRQFLQQIAKSHPAPESVAFLCIGTDRSTGDALGPLTGDLLRRQGWARVHGTLEAPCDASRLGEVVESLRSEHTVIAIDACLGLARSVGAYLVDEGPLAPAMALGTSLPPVGHYSIAGVVGVLGPRPYASLQSASLHRVMQMAAAIADSIEQAWAPEEPASSHTATYPGGDRE</sequence>
<dbReference type="SUPFAM" id="SSF53163">
    <property type="entry name" value="HybD-like"/>
    <property type="match status" value="1"/>
</dbReference>
<dbReference type="GO" id="GO:0006508">
    <property type="term" value="P:proteolysis"/>
    <property type="evidence" value="ECO:0007669"/>
    <property type="project" value="UniProtKB-KW"/>
</dbReference>
<comment type="caution">
    <text evidence="1">The sequence shown here is derived from an EMBL/GenBank/DDBJ whole genome shotgun (WGS) entry which is preliminary data.</text>
</comment>
<dbReference type="Proteomes" id="UP000621560">
    <property type="component" value="Unassembled WGS sequence"/>
</dbReference>
<accession>A0A927BQI9</accession>
<dbReference type="AlphaFoldDB" id="A0A927BQI9"/>
<dbReference type="Pfam" id="PF06866">
    <property type="entry name" value="DUF1256"/>
    <property type="match status" value="1"/>
</dbReference>
<gene>
    <name evidence="1" type="primary">yyaC</name>
    <name evidence="1" type="ORF">IDH44_06855</name>
</gene>
<dbReference type="NCBIfam" id="TIGR02841">
    <property type="entry name" value="spore_YyaC"/>
    <property type="match status" value="1"/>
</dbReference>
<proteinExistence type="predicted"/>
<protein>
    <submittedName>
        <fullName evidence="1">Spore protease YyaC</fullName>
    </submittedName>
</protein>